<dbReference type="AlphaFoldDB" id="A0A485LRL9"/>
<feature type="region of interest" description="Disordered" evidence="5">
    <location>
        <begin position="142"/>
        <end position="167"/>
    </location>
</feature>
<proteinExistence type="predicted"/>
<feature type="compositionally biased region" description="Polar residues" evidence="5">
    <location>
        <begin position="313"/>
        <end position="322"/>
    </location>
</feature>
<feature type="zinc finger region" description="C3H1-type" evidence="4">
    <location>
        <begin position="345"/>
        <end position="372"/>
    </location>
</feature>
<reference evidence="9 10" key="1">
    <citation type="submission" date="2019-03" db="EMBL/GenBank/DDBJ databases">
        <authorList>
            <person name="Gaulin E."/>
            <person name="Dumas B."/>
        </authorList>
    </citation>
    <scope>NUCLEOTIDE SEQUENCE [LARGE SCALE GENOMIC DNA]</scope>
    <source>
        <strain evidence="9">CBS 568.67</strain>
    </source>
</reference>
<feature type="region of interest" description="Disordered" evidence="5">
    <location>
        <begin position="428"/>
        <end position="534"/>
    </location>
</feature>
<dbReference type="EMBL" id="VJMH01007452">
    <property type="protein sequence ID" value="KAF0683069.1"/>
    <property type="molecule type" value="Genomic_DNA"/>
</dbReference>
<evidence type="ECO:0000256" key="3">
    <source>
        <dbReference type="ARBA" id="ARBA00022833"/>
    </source>
</evidence>
<evidence type="ECO:0000313" key="8">
    <source>
        <dbReference type="EMBL" id="KAF0683069.1"/>
    </source>
</evidence>
<feature type="zinc finger region" description="C3H1-type" evidence="4">
    <location>
        <begin position="397"/>
        <end position="422"/>
    </location>
</feature>
<dbReference type="Pfam" id="PF04818">
    <property type="entry name" value="CID"/>
    <property type="match status" value="1"/>
</dbReference>
<dbReference type="OrthoDB" id="79367at2759"/>
<evidence type="ECO:0000313" key="10">
    <source>
        <dbReference type="Proteomes" id="UP000332933"/>
    </source>
</evidence>
<reference evidence="8" key="2">
    <citation type="submission" date="2019-06" db="EMBL/GenBank/DDBJ databases">
        <title>Genomics analysis of Aphanomyces spp. identifies a new class of oomycete effector associated with host adaptation.</title>
        <authorList>
            <person name="Gaulin E."/>
        </authorList>
    </citation>
    <scope>NUCLEOTIDE SEQUENCE</scope>
    <source>
        <strain evidence="8">CBS 578.67</strain>
    </source>
</reference>
<dbReference type="InterPro" id="IPR008942">
    <property type="entry name" value="ENTH_VHS"/>
</dbReference>
<dbReference type="Proteomes" id="UP000332933">
    <property type="component" value="Unassembled WGS sequence"/>
</dbReference>
<dbReference type="EMBL" id="CAADRA010007478">
    <property type="protein sequence ID" value="VFU01483.1"/>
    <property type="molecule type" value="Genomic_DNA"/>
</dbReference>
<evidence type="ECO:0000313" key="9">
    <source>
        <dbReference type="EMBL" id="VFU01483.1"/>
    </source>
</evidence>
<dbReference type="SMART" id="SM00356">
    <property type="entry name" value="ZnF_C3H1"/>
    <property type="match status" value="2"/>
</dbReference>
<feature type="domain" description="C3H1-type" evidence="6">
    <location>
        <begin position="345"/>
        <end position="372"/>
    </location>
</feature>
<sequence length="534" mass="58941">MSGVCAELQLHPMAEWKGEDEVKEALKSLASAKGISATRIKGASAVLMKWSKEYKRVVHAVENVMWRAESEFRLAYMYLIDALIRASMTKGSDDKGVFAKRFGLHLEQTLNACRKVPDENKANVKRVVLEWTKRGVFTPEDIESAGGADFLGDGPLNSPTPGEPDKEKITSLLDNLKRLKEQGSVVLSQPRPEVEAPSPREARREPPPQQTHPLRHSPPRPQYHQGPPQNPRYDSSYGTSGAPQYAAPSQYDAPPQYGAPPPQYGAPPPQYGAPPPQYGAPPSQYGAPPPQYGAPPPQYGAPPPTNPPFGSSYPRQMSGTSPRPTPDALKRPRSRSRSRSPMKRTRPPLICRDFQVGRCTRGSNCRFPHGAEDNVGFGGMRPPRPMQPNHPKMNPHQVKTRLCNSFPNCRFGDRCTFAHGERELGTSYAPNLEDKTTGHNNNIPPHHTAPLHPPTTAAMHQDTSSGYDAEPPRQRRSRWEDKQPMADGPAAPAIGMRVSPPVVEPPKVSMPPPKKEDPVEEAPVLEFTLEYDDE</sequence>
<evidence type="ECO:0000256" key="1">
    <source>
        <dbReference type="ARBA" id="ARBA00022723"/>
    </source>
</evidence>
<feature type="domain" description="C3H1-type" evidence="6">
    <location>
        <begin position="397"/>
        <end position="422"/>
    </location>
</feature>
<evidence type="ECO:0000259" key="7">
    <source>
        <dbReference type="PROSITE" id="PS51391"/>
    </source>
</evidence>
<feature type="compositionally biased region" description="Basic and acidic residues" evidence="5">
    <location>
        <begin position="192"/>
        <end position="206"/>
    </location>
</feature>
<dbReference type="PROSITE" id="PS50103">
    <property type="entry name" value="ZF_C3H1"/>
    <property type="match status" value="2"/>
</dbReference>
<feature type="region of interest" description="Disordered" evidence="5">
    <location>
        <begin position="181"/>
        <end position="347"/>
    </location>
</feature>
<feature type="compositionally biased region" description="Basic residues" evidence="5">
    <location>
        <begin position="331"/>
        <end position="346"/>
    </location>
</feature>
<accession>A0A485LRL9</accession>
<dbReference type="Gene3D" id="1.25.40.90">
    <property type="match status" value="1"/>
</dbReference>
<evidence type="ECO:0000259" key="6">
    <source>
        <dbReference type="PROSITE" id="PS50103"/>
    </source>
</evidence>
<feature type="compositionally biased region" description="Pro residues" evidence="5">
    <location>
        <begin position="287"/>
        <end position="307"/>
    </location>
</feature>
<dbReference type="SUPFAM" id="SSF90229">
    <property type="entry name" value="CCCH zinc finger"/>
    <property type="match status" value="2"/>
</dbReference>
<feature type="compositionally biased region" description="Pro residues" evidence="5">
    <location>
        <begin position="257"/>
        <end position="279"/>
    </location>
</feature>
<keyword evidence="10" id="KW-1185">Reference proteome</keyword>
<keyword evidence="1 4" id="KW-0479">Metal-binding</keyword>
<organism evidence="9 10">
    <name type="scientific">Aphanomyces stellatus</name>
    <dbReference type="NCBI Taxonomy" id="120398"/>
    <lineage>
        <taxon>Eukaryota</taxon>
        <taxon>Sar</taxon>
        <taxon>Stramenopiles</taxon>
        <taxon>Oomycota</taxon>
        <taxon>Saprolegniomycetes</taxon>
        <taxon>Saprolegniales</taxon>
        <taxon>Verrucalvaceae</taxon>
        <taxon>Aphanomyces</taxon>
    </lineage>
</organism>
<gene>
    <name evidence="9" type="primary">Aste57867_24849</name>
    <name evidence="8" type="ORF">As57867_024771</name>
    <name evidence="9" type="ORF">ASTE57867_24849</name>
</gene>
<feature type="compositionally biased region" description="Low complexity" evidence="5">
    <location>
        <begin position="444"/>
        <end position="458"/>
    </location>
</feature>
<evidence type="ECO:0000256" key="2">
    <source>
        <dbReference type="ARBA" id="ARBA00022771"/>
    </source>
</evidence>
<dbReference type="Gene3D" id="4.10.1000.10">
    <property type="entry name" value="Zinc finger, CCCH-type"/>
    <property type="match status" value="2"/>
</dbReference>
<dbReference type="Pfam" id="PF18044">
    <property type="entry name" value="zf-CCCH_4"/>
    <property type="match status" value="1"/>
</dbReference>
<dbReference type="InterPro" id="IPR000571">
    <property type="entry name" value="Znf_CCCH"/>
</dbReference>
<dbReference type="InterPro" id="IPR036855">
    <property type="entry name" value="Znf_CCCH_sf"/>
</dbReference>
<evidence type="ECO:0000256" key="4">
    <source>
        <dbReference type="PROSITE-ProRule" id="PRU00723"/>
    </source>
</evidence>
<evidence type="ECO:0000256" key="5">
    <source>
        <dbReference type="SAM" id="MobiDB-lite"/>
    </source>
</evidence>
<feature type="compositionally biased region" description="Polar residues" evidence="5">
    <location>
        <begin position="232"/>
        <end position="242"/>
    </location>
</feature>
<dbReference type="InterPro" id="IPR006569">
    <property type="entry name" value="CID_dom"/>
</dbReference>
<dbReference type="SMART" id="SM00582">
    <property type="entry name" value="RPR"/>
    <property type="match status" value="1"/>
</dbReference>
<dbReference type="SUPFAM" id="SSF48464">
    <property type="entry name" value="ENTH/VHS domain"/>
    <property type="match status" value="1"/>
</dbReference>
<dbReference type="PROSITE" id="PS51391">
    <property type="entry name" value="CID"/>
    <property type="match status" value="1"/>
</dbReference>
<dbReference type="Pfam" id="PF14608">
    <property type="entry name" value="zf-CCCH_2"/>
    <property type="match status" value="1"/>
</dbReference>
<name>A0A485LRL9_9STRA</name>
<protein>
    <submittedName>
        <fullName evidence="9">Aste57867_24849 protein</fullName>
    </submittedName>
</protein>
<dbReference type="InterPro" id="IPR041367">
    <property type="entry name" value="Znf-CCCH_4"/>
</dbReference>
<feature type="domain" description="CID" evidence="7">
    <location>
        <begin position="14"/>
        <end position="153"/>
    </location>
</feature>
<dbReference type="GO" id="GO:0008270">
    <property type="term" value="F:zinc ion binding"/>
    <property type="evidence" value="ECO:0007669"/>
    <property type="project" value="UniProtKB-KW"/>
</dbReference>
<feature type="compositionally biased region" description="Basic and acidic residues" evidence="5">
    <location>
        <begin position="470"/>
        <end position="484"/>
    </location>
</feature>
<keyword evidence="3 4" id="KW-0862">Zinc</keyword>
<keyword evidence="2 4" id="KW-0863">Zinc-finger</keyword>
<feature type="compositionally biased region" description="Pro residues" evidence="5">
    <location>
        <begin position="502"/>
        <end position="512"/>
    </location>
</feature>